<organism evidence="3 4">
    <name type="scientific">Pedobacter antarcticus 4BY</name>
    <dbReference type="NCBI Taxonomy" id="1358423"/>
    <lineage>
        <taxon>Bacteria</taxon>
        <taxon>Pseudomonadati</taxon>
        <taxon>Bacteroidota</taxon>
        <taxon>Sphingobacteriia</taxon>
        <taxon>Sphingobacteriales</taxon>
        <taxon>Sphingobacteriaceae</taxon>
        <taxon>Pedobacter</taxon>
    </lineage>
</organism>
<dbReference type="GO" id="GO:0003700">
    <property type="term" value="F:DNA-binding transcription factor activity"/>
    <property type="evidence" value="ECO:0007669"/>
    <property type="project" value="InterPro"/>
</dbReference>
<name>A0A081PDL2_9SPHI</name>
<dbReference type="Proteomes" id="UP000028007">
    <property type="component" value="Unassembled WGS sequence"/>
</dbReference>
<dbReference type="EMBL" id="JNFF01000106">
    <property type="protein sequence ID" value="KEQ28785.1"/>
    <property type="molecule type" value="Genomic_DNA"/>
</dbReference>
<proteinExistence type="predicted"/>
<feature type="transmembrane region" description="Helical" evidence="1">
    <location>
        <begin position="21"/>
        <end position="44"/>
    </location>
</feature>
<protein>
    <recommendedName>
        <fullName evidence="2">RNA polymerase sigma-70 region 2 domain-containing protein</fullName>
    </recommendedName>
</protein>
<feature type="domain" description="RNA polymerase sigma-70 region 2" evidence="2">
    <location>
        <begin position="28"/>
        <end position="91"/>
    </location>
</feature>
<dbReference type="OrthoDB" id="772560at2"/>
<dbReference type="GO" id="GO:0006352">
    <property type="term" value="P:DNA-templated transcription initiation"/>
    <property type="evidence" value="ECO:0007669"/>
    <property type="project" value="InterPro"/>
</dbReference>
<dbReference type="Gene3D" id="1.10.1740.10">
    <property type="match status" value="1"/>
</dbReference>
<evidence type="ECO:0000256" key="1">
    <source>
        <dbReference type="SAM" id="Phobius"/>
    </source>
</evidence>
<accession>A0A081PDL2</accession>
<comment type="caution">
    <text evidence="3">The sequence shown here is derived from an EMBL/GenBank/DDBJ whole genome shotgun (WGS) entry which is preliminary data.</text>
</comment>
<dbReference type="eggNOG" id="COG1595">
    <property type="taxonomic scope" value="Bacteria"/>
</dbReference>
<dbReference type="AlphaFoldDB" id="A0A081PDL2"/>
<dbReference type="SUPFAM" id="SSF88946">
    <property type="entry name" value="Sigma2 domain of RNA polymerase sigma factors"/>
    <property type="match status" value="1"/>
</dbReference>
<dbReference type="Pfam" id="PF04542">
    <property type="entry name" value="Sigma70_r2"/>
    <property type="match status" value="1"/>
</dbReference>
<evidence type="ECO:0000259" key="2">
    <source>
        <dbReference type="Pfam" id="PF04542"/>
    </source>
</evidence>
<reference evidence="3 4" key="1">
    <citation type="journal article" date="1992" name="Int. J. Syst. Bacteriol.">
        <title>Sphingobacterium antarcticus sp. nov. a Psychrotrophic Bacterium from the Soils of Schirmacher Oasis, Antarctica.</title>
        <authorList>
            <person name="Shivaji S."/>
            <person name="Ray M.K."/>
            <person name="Rao N.S."/>
            <person name="Saiserr L."/>
            <person name="Jagannadham M.V."/>
            <person name="Kumar G.S."/>
            <person name="Reddy G."/>
            <person name="Bhargava P.M."/>
        </authorList>
    </citation>
    <scope>NUCLEOTIDE SEQUENCE [LARGE SCALE GENOMIC DNA]</scope>
    <source>
        <strain evidence="3 4">4BY</strain>
    </source>
</reference>
<keyword evidence="4" id="KW-1185">Reference proteome</keyword>
<dbReference type="InterPro" id="IPR013325">
    <property type="entry name" value="RNA_pol_sigma_r2"/>
</dbReference>
<keyword evidence="1" id="KW-0812">Transmembrane</keyword>
<sequence length="146" mass="16704">MHPPDRKEEEDKIEALLRQRHLSGVVLLFDTYGAAIYGVIIRLVDDKIIAEKLLSDTLISIYIRIGDYKPEFSTFFTWVIKVARSTAKDYIFADGKSNKDHCHESVFDLVINQGVSIEAIAKLFSMTNTACKIELRKEIKIKTKQL</sequence>
<keyword evidence="1" id="KW-0472">Membrane</keyword>
<evidence type="ECO:0000313" key="3">
    <source>
        <dbReference type="EMBL" id="KEQ28785.1"/>
    </source>
</evidence>
<evidence type="ECO:0000313" key="4">
    <source>
        <dbReference type="Proteomes" id="UP000028007"/>
    </source>
</evidence>
<dbReference type="InterPro" id="IPR007627">
    <property type="entry name" value="RNA_pol_sigma70_r2"/>
</dbReference>
<gene>
    <name evidence="3" type="ORF">N180_19215</name>
</gene>
<keyword evidence="1" id="KW-1133">Transmembrane helix</keyword>
<dbReference type="RefSeq" id="WP_051760156.1">
    <property type="nucleotide sequence ID" value="NZ_JNFF01000106.1"/>
</dbReference>